<name>A0ABT1Y1K1_9FIRM</name>
<dbReference type="EMBL" id="JANPWE010000002">
    <property type="protein sequence ID" value="MCR6544747.1"/>
    <property type="molecule type" value="Genomic_DNA"/>
</dbReference>
<protein>
    <submittedName>
        <fullName evidence="1">Uncharacterized protein</fullName>
    </submittedName>
</protein>
<keyword evidence="2" id="KW-1185">Reference proteome</keyword>
<reference evidence="1 2" key="1">
    <citation type="submission" date="2022-08" db="EMBL/GenBank/DDBJ databases">
        <title>Proteogenomics of the novel Dehalobacterium formicoaceticum strain EZ94 highlights a key role of methyltransferases during anaerobic dichloromethane degradation.</title>
        <authorList>
            <person name="Wasmund K."/>
        </authorList>
    </citation>
    <scope>NUCLEOTIDE SEQUENCE [LARGE SCALE GENOMIC DNA]</scope>
    <source>
        <strain evidence="1 2">EZ94</strain>
    </source>
</reference>
<accession>A0ABT1Y1K1</accession>
<evidence type="ECO:0000313" key="1">
    <source>
        <dbReference type="EMBL" id="MCR6544747.1"/>
    </source>
</evidence>
<proteinExistence type="predicted"/>
<evidence type="ECO:0000313" key="2">
    <source>
        <dbReference type="Proteomes" id="UP001524944"/>
    </source>
</evidence>
<dbReference type="RefSeq" id="WP_089612312.1">
    <property type="nucleotide sequence ID" value="NZ_CP022121.1"/>
</dbReference>
<dbReference type="Proteomes" id="UP001524944">
    <property type="component" value="Unassembled WGS sequence"/>
</dbReference>
<gene>
    <name evidence="1" type="ORF">NVS47_04315</name>
</gene>
<sequence length="176" mass="20196">MDEEIKGKIIDEICSMIEKKPGLLKMFELMDKLYSDVDQLKENVAQQQHAAQPNHLRLLQELTETMLFSLSEIEAKGVLEERITEQKEMICQRESQIKEIQEAAQQIAATKSQEVGAVRNEITEKDSLLKEIKHGLSGFCNLSRAQRWRLMVNEDSIISHLKGVEEKIDLLMNTNS</sequence>
<organism evidence="1 2">
    <name type="scientific">Dehalobacterium formicoaceticum</name>
    <dbReference type="NCBI Taxonomy" id="51515"/>
    <lineage>
        <taxon>Bacteria</taxon>
        <taxon>Bacillati</taxon>
        <taxon>Bacillota</taxon>
        <taxon>Clostridia</taxon>
        <taxon>Eubacteriales</taxon>
        <taxon>Peptococcaceae</taxon>
        <taxon>Dehalobacterium</taxon>
    </lineage>
</organism>
<comment type="caution">
    <text evidence="1">The sequence shown here is derived from an EMBL/GenBank/DDBJ whole genome shotgun (WGS) entry which is preliminary data.</text>
</comment>